<keyword evidence="2" id="KW-0521">NADP</keyword>
<dbReference type="UniPathway" id="UPA00124"/>
<comment type="caution">
    <text evidence="4">The sequence shown here is derived from an EMBL/GenBank/DDBJ whole genome shotgun (WGS) entry which is preliminary data.</text>
</comment>
<organism evidence="4 5">
    <name type="scientific">Agromyces albus</name>
    <dbReference type="NCBI Taxonomy" id="205332"/>
    <lineage>
        <taxon>Bacteria</taxon>
        <taxon>Bacillati</taxon>
        <taxon>Actinomycetota</taxon>
        <taxon>Actinomycetes</taxon>
        <taxon>Micrococcales</taxon>
        <taxon>Microbacteriaceae</taxon>
        <taxon>Agromyces</taxon>
    </lineage>
</organism>
<dbReference type="GO" id="GO:0008831">
    <property type="term" value="F:dTDP-4-dehydrorhamnose reductase activity"/>
    <property type="evidence" value="ECO:0007669"/>
    <property type="project" value="UniProtKB-EC"/>
</dbReference>
<evidence type="ECO:0000313" key="5">
    <source>
        <dbReference type="Proteomes" id="UP000293865"/>
    </source>
</evidence>
<comment type="similarity">
    <text evidence="1 2">Belongs to the dTDP-4-dehydrorhamnose reductase family.</text>
</comment>
<dbReference type="AlphaFoldDB" id="A0A4Q2L3F0"/>
<dbReference type="InterPro" id="IPR036291">
    <property type="entry name" value="NAD(P)-bd_dom_sf"/>
</dbReference>
<evidence type="ECO:0000259" key="3">
    <source>
        <dbReference type="Pfam" id="PF04321"/>
    </source>
</evidence>
<dbReference type="CDD" id="cd05254">
    <property type="entry name" value="dTDP_HR_like_SDR_e"/>
    <property type="match status" value="1"/>
</dbReference>
<dbReference type="Gene3D" id="3.40.50.720">
    <property type="entry name" value="NAD(P)-binding Rossmann-like Domain"/>
    <property type="match status" value="1"/>
</dbReference>
<name>A0A4Q2L3F0_9MICO</name>
<dbReference type="PANTHER" id="PTHR10491">
    <property type="entry name" value="DTDP-4-DEHYDRORHAMNOSE REDUCTASE"/>
    <property type="match status" value="1"/>
</dbReference>
<sequence>MSPRPGTPRRVRGSGEVRYLITGASGMLGRDLQSTLEGREVTALGRADLDVTDAAAVLAAVRGHDVVINCAAYTKVDDAEAHEADAYAVNATGAGNLAEAAAAVGAKIVQVSTDYVFDGHATAPYAEVTPRAPISAYGRTKAAGEELVLARNPDGAYVVRTAWLYGAHGPNFAKTMLAIAASRDTWSVVDDQLGQPTWTADLAAQIVALLDAGAPAGIYHGTNSGAATWFEFARAVLDESGLDPERITPTDSSAFVRPAPRPSYSVLGHDAWAAAGLSEMRPWREALADAVRHRALTAA</sequence>
<feature type="domain" description="RmlD-like substrate binding" evidence="3">
    <location>
        <begin position="19"/>
        <end position="293"/>
    </location>
</feature>
<dbReference type="GO" id="GO:0005829">
    <property type="term" value="C:cytosol"/>
    <property type="evidence" value="ECO:0007669"/>
    <property type="project" value="TreeGrafter"/>
</dbReference>
<evidence type="ECO:0000313" key="4">
    <source>
        <dbReference type="EMBL" id="RXZ72079.1"/>
    </source>
</evidence>
<evidence type="ECO:0000256" key="1">
    <source>
        <dbReference type="ARBA" id="ARBA00010944"/>
    </source>
</evidence>
<dbReference type="Gene3D" id="3.90.25.10">
    <property type="entry name" value="UDP-galactose 4-epimerase, domain 1"/>
    <property type="match status" value="1"/>
</dbReference>
<keyword evidence="5" id="KW-1185">Reference proteome</keyword>
<dbReference type="GO" id="GO:0019305">
    <property type="term" value="P:dTDP-rhamnose biosynthetic process"/>
    <property type="evidence" value="ECO:0007669"/>
    <property type="project" value="UniProtKB-UniPathway"/>
</dbReference>
<comment type="pathway">
    <text evidence="2">Carbohydrate biosynthesis; dTDP-L-rhamnose biosynthesis.</text>
</comment>
<dbReference type="PANTHER" id="PTHR10491:SF4">
    <property type="entry name" value="METHIONINE ADENOSYLTRANSFERASE 2 SUBUNIT BETA"/>
    <property type="match status" value="1"/>
</dbReference>
<comment type="function">
    <text evidence="2">Catalyzes the reduction of dTDP-6-deoxy-L-lyxo-4-hexulose to yield dTDP-L-rhamnose.</text>
</comment>
<dbReference type="InterPro" id="IPR029903">
    <property type="entry name" value="RmlD-like-bd"/>
</dbReference>
<keyword evidence="2 4" id="KW-0560">Oxidoreductase</keyword>
<dbReference type="OrthoDB" id="9803892at2"/>
<dbReference type="EC" id="1.1.1.133" evidence="2"/>
<evidence type="ECO:0000256" key="2">
    <source>
        <dbReference type="RuleBase" id="RU364082"/>
    </source>
</evidence>
<dbReference type="InterPro" id="IPR005913">
    <property type="entry name" value="dTDP_dehydrorham_reduct"/>
</dbReference>
<reference evidence="4 5" key="1">
    <citation type="submission" date="2019-01" db="EMBL/GenBank/DDBJ databases">
        <title>Agromyces.</title>
        <authorList>
            <person name="Li J."/>
        </authorList>
    </citation>
    <scope>NUCLEOTIDE SEQUENCE [LARGE SCALE GENOMIC DNA]</scope>
    <source>
        <strain evidence="4 5">DSM 15934</strain>
    </source>
</reference>
<dbReference type="Proteomes" id="UP000293865">
    <property type="component" value="Unassembled WGS sequence"/>
</dbReference>
<dbReference type="RefSeq" id="WP_129519899.1">
    <property type="nucleotide sequence ID" value="NZ_SDPN01000007.1"/>
</dbReference>
<protein>
    <recommendedName>
        <fullName evidence="2">dTDP-4-dehydrorhamnose reductase</fullName>
        <ecNumber evidence="2">1.1.1.133</ecNumber>
    </recommendedName>
</protein>
<dbReference type="Pfam" id="PF04321">
    <property type="entry name" value="RmlD_sub_bind"/>
    <property type="match status" value="1"/>
</dbReference>
<dbReference type="SUPFAM" id="SSF51735">
    <property type="entry name" value="NAD(P)-binding Rossmann-fold domains"/>
    <property type="match status" value="1"/>
</dbReference>
<accession>A0A4Q2L3F0</accession>
<gene>
    <name evidence="4" type="primary">rfbD</name>
    <name evidence="4" type="ORF">ESP51_05525</name>
</gene>
<proteinExistence type="inferred from homology"/>
<dbReference type="NCBIfam" id="TIGR01214">
    <property type="entry name" value="rmlD"/>
    <property type="match status" value="1"/>
</dbReference>
<dbReference type="EMBL" id="SDPN01000007">
    <property type="protein sequence ID" value="RXZ72079.1"/>
    <property type="molecule type" value="Genomic_DNA"/>
</dbReference>